<organism evidence="4 5">
    <name type="scientific">Cohnella thailandensis</name>
    <dbReference type="NCBI Taxonomy" id="557557"/>
    <lineage>
        <taxon>Bacteria</taxon>
        <taxon>Bacillati</taxon>
        <taxon>Bacillota</taxon>
        <taxon>Bacilli</taxon>
        <taxon>Bacillales</taxon>
        <taxon>Paenibacillaceae</taxon>
        <taxon>Cohnella</taxon>
    </lineage>
</organism>
<dbReference type="SUPFAM" id="SSF53850">
    <property type="entry name" value="Periplasmic binding protein-like II"/>
    <property type="match status" value="1"/>
</dbReference>
<evidence type="ECO:0000256" key="1">
    <source>
        <dbReference type="ARBA" id="ARBA00023125"/>
    </source>
</evidence>
<dbReference type="InterPro" id="IPR000914">
    <property type="entry name" value="SBP_5_dom"/>
</dbReference>
<keyword evidence="5" id="KW-1185">Reference proteome</keyword>
<dbReference type="GO" id="GO:1904680">
    <property type="term" value="F:peptide transmembrane transporter activity"/>
    <property type="evidence" value="ECO:0007669"/>
    <property type="project" value="TreeGrafter"/>
</dbReference>
<dbReference type="GO" id="GO:0003677">
    <property type="term" value="F:DNA binding"/>
    <property type="evidence" value="ECO:0007669"/>
    <property type="project" value="UniProtKB-KW"/>
</dbReference>
<dbReference type="Gene3D" id="3.40.190.10">
    <property type="entry name" value="Periplasmic binding protein-like II"/>
    <property type="match status" value="1"/>
</dbReference>
<dbReference type="Pfam" id="PF12793">
    <property type="entry name" value="SgrR_N"/>
    <property type="match status" value="1"/>
</dbReference>
<dbReference type="RefSeq" id="WP_185123570.1">
    <property type="nucleotide sequence ID" value="NZ_JACJVQ010000032.1"/>
</dbReference>
<dbReference type="InterPro" id="IPR039424">
    <property type="entry name" value="SBP_5"/>
</dbReference>
<reference evidence="4 5" key="1">
    <citation type="submission" date="2020-08" db="EMBL/GenBank/DDBJ databases">
        <title>Cohnella phylogeny.</title>
        <authorList>
            <person name="Dunlap C."/>
        </authorList>
    </citation>
    <scope>NUCLEOTIDE SEQUENCE [LARGE SCALE GENOMIC DNA]</scope>
    <source>
        <strain evidence="4 5">DSM 25241</strain>
    </source>
</reference>
<dbReference type="InterPro" id="IPR025370">
    <property type="entry name" value="SgrR_HTH_N"/>
</dbReference>
<dbReference type="Proteomes" id="UP000535838">
    <property type="component" value="Unassembled WGS sequence"/>
</dbReference>
<accession>A0A841T429</accession>
<gene>
    <name evidence="4" type="ORF">H7B67_29930</name>
</gene>
<protein>
    <submittedName>
        <fullName evidence="4">SgrR family transcriptional regulator</fullName>
    </submittedName>
</protein>
<keyword evidence="1" id="KW-0238">DNA-binding</keyword>
<evidence type="ECO:0000313" key="5">
    <source>
        <dbReference type="Proteomes" id="UP000535838"/>
    </source>
</evidence>
<dbReference type="EMBL" id="JACJVQ010000032">
    <property type="protein sequence ID" value="MBB6638372.1"/>
    <property type="molecule type" value="Genomic_DNA"/>
</dbReference>
<dbReference type="Pfam" id="PF00496">
    <property type="entry name" value="SBP_bac_5"/>
    <property type="match status" value="1"/>
</dbReference>
<evidence type="ECO:0000313" key="4">
    <source>
        <dbReference type="EMBL" id="MBB6638372.1"/>
    </source>
</evidence>
<sequence>MLTAERYLTLYDRFNGEGAADTFVEATVEELSDVLYCTPRNAKFVLRKLEEEQLIAWSPGRGRGNRSRIAFRLEKEPYLLEISRSLVERGEYKQAFDFLDKFAHGTNARETFMDWLNGHFGYKKIDLDGKIARDLLRFPVFSPVMSIDPAEVNFSFDAHLVRQIYGRLVQYDVQQEKIIPAIAHTWTSTPDATEWVYYLRKGVLFHDGRELTSEDVVFTFSRLKEGKPNSWVLRGLADIEPVGPRIVRFRFERPNRIFDRFLCTAAASILPKDFGGREEEAFWALPIGCGPFRLHSVSPHSILLAAHTSHYAGRPYLDGVRVVNMPEECHDAFGELPKVMRGFEDDPPSEADSLAEDNLQQLIQLCNGSTMIVWNMNRAGPHQSEAFRRAVQMILNPAELVEDLAGNRVLPATSFRPEVSMATPIGELDSERVRSALRESRYDGEVLKLRAREKYGDEARWIVRKLAEWGIQAEIVPTSRTDLSDGIQLTDADLTILCVVFAEDEVCEVEFYEHGSCVVKNYLDQERDSWIRKRIDASLSADSQRDRRLHLREIEQRLRDEACIIFLYHERNNRMLPSYVRGASLNSLGWIDFKDIWFENHE</sequence>
<comment type="caution">
    <text evidence="4">The sequence shown here is derived from an EMBL/GenBank/DDBJ whole genome shotgun (WGS) entry which is preliminary data.</text>
</comment>
<dbReference type="AlphaFoldDB" id="A0A841T429"/>
<dbReference type="PANTHER" id="PTHR30290:SF72">
    <property type="entry name" value="HTH-TYPE TRANSCRIPTIONAL REGULATOR SGRR"/>
    <property type="match status" value="1"/>
</dbReference>
<evidence type="ECO:0000259" key="2">
    <source>
        <dbReference type="Pfam" id="PF00496"/>
    </source>
</evidence>
<feature type="domain" description="Transcriptional regulator SgrR N-terminal HTH" evidence="3">
    <location>
        <begin position="5"/>
        <end position="101"/>
    </location>
</feature>
<dbReference type="PANTHER" id="PTHR30290">
    <property type="entry name" value="PERIPLASMIC BINDING COMPONENT OF ABC TRANSPORTER"/>
    <property type="match status" value="1"/>
</dbReference>
<feature type="domain" description="Solute-binding protein family 5" evidence="2">
    <location>
        <begin position="177"/>
        <end position="480"/>
    </location>
</feature>
<proteinExistence type="predicted"/>
<name>A0A841T429_9BACL</name>
<dbReference type="GO" id="GO:0015833">
    <property type="term" value="P:peptide transport"/>
    <property type="evidence" value="ECO:0007669"/>
    <property type="project" value="TreeGrafter"/>
</dbReference>
<evidence type="ECO:0000259" key="3">
    <source>
        <dbReference type="Pfam" id="PF12793"/>
    </source>
</evidence>
<dbReference type="Gene3D" id="3.10.105.10">
    <property type="entry name" value="Dipeptide-binding Protein, Domain 3"/>
    <property type="match status" value="1"/>
</dbReference>